<evidence type="ECO:0000313" key="4">
    <source>
        <dbReference type="EMBL" id="CAF0928263.1"/>
    </source>
</evidence>
<dbReference type="EMBL" id="CAJNOC010002353">
    <property type="protein sequence ID" value="CAF0928263.1"/>
    <property type="molecule type" value="Genomic_DNA"/>
</dbReference>
<evidence type="ECO:0000256" key="2">
    <source>
        <dbReference type="ARBA" id="ARBA00022729"/>
    </source>
</evidence>
<keyword evidence="5" id="KW-1185">Reference proteome</keyword>
<organism evidence="4 5">
    <name type="scientific">Brachionus calyciflorus</name>
    <dbReference type="NCBI Taxonomy" id="104777"/>
    <lineage>
        <taxon>Eukaryota</taxon>
        <taxon>Metazoa</taxon>
        <taxon>Spiralia</taxon>
        <taxon>Gnathifera</taxon>
        <taxon>Rotifera</taxon>
        <taxon>Eurotatoria</taxon>
        <taxon>Monogononta</taxon>
        <taxon>Pseudotrocha</taxon>
        <taxon>Ploima</taxon>
        <taxon>Brachionidae</taxon>
        <taxon>Brachionus</taxon>
    </lineage>
</organism>
<protein>
    <submittedName>
        <fullName evidence="4">Uncharacterized protein</fullName>
    </submittedName>
</protein>
<evidence type="ECO:0000313" key="5">
    <source>
        <dbReference type="Proteomes" id="UP000663879"/>
    </source>
</evidence>
<dbReference type="FunFam" id="3.80.10.10:FF:001164">
    <property type="entry name" value="GH01279p"/>
    <property type="match status" value="1"/>
</dbReference>
<dbReference type="InterPro" id="IPR032675">
    <property type="entry name" value="LRR_dom_sf"/>
</dbReference>
<keyword evidence="2" id="KW-0732">Signal</keyword>
<evidence type="ECO:0000256" key="1">
    <source>
        <dbReference type="ARBA" id="ARBA00022614"/>
    </source>
</evidence>
<dbReference type="AlphaFoldDB" id="A0A814BKU6"/>
<accession>A0A814BKU6</accession>
<evidence type="ECO:0000256" key="3">
    <source>
        <dbReference type="ARBA" id="ARBA00022737"/>
    </source>
</evidence>
<keyword evidence="3" id="KW-0677">Repeat</keyword>
<comment type="caution">
    <text evidence="4">The sequence shown here is derived from an EMBL/GenBank/DDBJ whole genome shotgun (WGS) entry which is preliminary data.</text>
</comment>
<dbReference type="SMART" id="SM00369">
    <property type="entry name" value="LRR_TYP"/>
    <property type="match status" value="8"/>
</dbReference>
<name>A0A814BKU6_9BILA</name>
<proteinExistence type="predicted"/>
<dbReference type="Gene3D" id="3.80.10.10">
    <property type="entry name" value="Ribonuclease Inhibitor"/>
    <property type="match status" value="2"/>
</dbReference>
<sequence length="503" mass="58551">MIVEIFQIISLIFADFVSTNELFIRVNTKNEPSFFQDKTIVIHEFRAKFRLGCIKKCLHFDKTCKYFQFNKSKKECKIYNSIEKQYFYGKNDIYKRDKLLPRIHFLNGSFLDRDQLFDMLISINIIGKGLSQIGPFAFEKCDKTELLDLSFNNLTKLYSKSFYGMVKLNTLNLSCNQISQLESDVFTGLPLLTNLDLKNNNLRYLGGNIFNNLPQLQNVYLEFNQIESIEKYTFKNLEKIKRIILKNNNLKSLEPIFYNTSSSFFLDVSSNQIKIVHNDTFKSLNKLFSLYISFNQISELNAEMFRGADYLETLFITTCKIEKINENFFKNIPILKWLDISRNNLSSIEPGAFKSLLKLEYLNLFSCNIKAIDLSSLQNLKFLFLGTNQISYFSQNLSSLTDLILNTNPLINLNYSVISSQNSSLLNLSIVNCQLKYIDFDILKNFTYLQSLNLISNSLTLTNDSFIGFKSLKRLLLNENEVDKFKILYPNITVEYCKKAYCP</sequence>
<dbReference type="Proteomes" id="UP000663879">
    <property type="component" value="Unassembled WGS sequence"/>
</dbReference>
<dbReference type="PANTHER" id="PTHR24373:SF275">
    <property type="entry name" value="TIR DOMAIN-CONTAINING PROTEIN"/>
    <property type="match status" value="1"/>
</dbReference>
<dbReference type="InterPro" id="IPR050328">
    <property type="entry name" value="Dev_Immune_Receptor"/>
</dbReference>
<dbReference type="OrthoDB" id="9229163at2759"/>
<reference evidence="4" key="1">
    <citation type="submission" date="2021-02" db="EMBL/GenBank/DDBJ databases">
        <authorList>
            <person name="Nowell W R."/>
        </authorList>
    </citation>
    <scope>NUCLEOTIDE SEQUENCE</scope>
    <source>
        <strain evidence="4">Ploen Becks lab</strain>
    </source>
</reference>
<dbReference type="PANTHER" id="PTHR24373">
    <property type="entry name" value="SLIT RELATED LEUCINE-RICH REPEAT NEURONAL PROTEIN"/>
    <property type="match status" value="1"/>
</dbReference>
<dbReference type="InterPro" id="IPR001611">
    <property type="entry name" value="Leu-rich_rpt"/>
</dbReference>
<dbReference type="PROSITE" id="PS51450">
    <property type="entry name" value="LRR"/>
    <property type="match status" value="2"/>
</dbReference>
<dbReference type="Pfam" id="PF13855">
    <property type="entry name" value="LRR_8"/>
    <property type="match status" value="2"/>
</dbReference>
<dbReference type="SUPFAM" id="SSF52058">
    <property type="entry name" value="L domain-like"/>
    <property type="match status" value="2"/>
</dbReference>
<gene>
    <name evidence="4" type="ORF">OXX778_LOCUS12763</name>
</gene>
<dbReference type="InterPro" id="IPR003591">
    <property type="entry name" value="Leu-rich_rpt_typical-subtyp"/>
</dbReference>
<keyword evidence="1" id="KW-0433">Leucine-rich repeat</keyword>